<sequence length="116" mass="12690">MMTVHAFNHRWTNTPVAQRILLWLAILFGFLGVLNAAIFLTDMTGPTVKTYQWAAAVGLAVAVNAVYWLFAWREGTFRRVGRVLLAAALLLCTFFALYAGLQGVLAGYLGVGLLDA</sequence>
<reference evidence="2 3" key="1">
    <citation type="submission" date="2021-03" db="EMBL/GenBank/DDBJ databases">
        <title>Sequencing the genomes of 1000 actinobacteria strains.</title>
        <authorList>
            <person name="Klenk H.-P."/>
        </authorList>
    </citation>
    <scope>NUCLEOTIDE SEQUENCE [LARGE SCALE GENOMIC DNA]</scope>
    <source>
        <strain evidence="2 3">DSM 14566</strain>
    </source>
</reference>
<keyword evidence="1" id="KW-0472">Membrane</keyword>
<evidence type="ECO:0000256" key="1">
    <source>
        <dbReference type="SAM" id="Phobius"/>
    </source>
</evidence>
<proteinExistence type="predicted"/>
<dbReference type="Proteomes" id="UP001519290">
    <property type="component" value="Unassembled WGS sequence"/>
</dbReference>
<keyword evidence="3" id="KW-1185">Reference proteome</keyword>
<dbReference type="RefSeq" id="WP_209900050.1">
    <property type="nucleotide sequence ID" value="NZ_BAAAJW010000004.1"/>
</dbReference>
<organism evidence="2 3">
    <name type="scientific">Brachybacterium sacelli</name>
    <dbReference type="NCBI Taxonomy" id="173364"/>
    <lineage>
        <taxon>Bacteria</taxon>
        <taxon>Bacillati</taxon>
        <taxon>Actinomycetota</taxon>
        <taxon>Actinomycetes</taxon>
        <taxon>Micrococcales</taxon>
        <taxon>Dermabacteraceae</taxon>
        <taxon>Brachybacterium</taxon>
    </lineage>
</organism>
<accession>A0ABS4WY33</accession>
<feature type="transmembrane region" description="Helical" evidence="1">
    <location>
        <begin position="20"/>
        <end position="39"/>
    </location>
</feature>
<feature type="transmembrane region" description="Helical" evidence="1">
    <location>
        <begin position="83"/>
        <end position="109"/>
    </location>
</feature>
<name>A0ABS4WY33_9MICO</name>
<gene>
    <name evidence="2" type="ORF">JOF43_001077</name>
</gene>
<keyword evidence="1" id="KW-0812">Transmembrane</keyword>
<feature type="transmembrane region" description="Helical" evidence="1">
    <location>
        <begin position="51"/>
        <end position="71"/>
    </location>
</feature>
<keyword evidence="1" id="KW-1133">Transmembrane helix</keyword>
<protein>
    <submittedName>
        <fullName evidence="2">Uncharacterized protein</fullName>
    </submittedName>
</protein>
<comment type="caution">
    <text evidence="2">The sequence shown here is derived from an EMBL/GenBank/DDBJ whole genome shotgun (WGS) entry which is preliminary data.</text>
</comment>
<evidence type="ECO:0000313" key="2">
    <source>
        <dbReference type="EMBL" id="MBP2381120.1"/>
    </source>
</evidence>
<dbReference type="EMBL" id="JAGIOD010000001">
    <property type="protein sequence ID" value="MBP2381120.1"/>
    <property type="molecule type" value="Genomic_DNA"/>
</dbReference>
<evidence type="ECO:0000313" key="3">
    <source>
        <dbReference type="Proteomes" id="UP001519290"/>
    </source>
</evidence>